<proteinExistence type="predicted"/>
<name>A0A060CZD0_HELPX</name>
<accession>A0A060CZD0</accession>
<gene>
    <name evidence="2" type="ORF">175_ICEHptfs4b_23</name>
</gene>
<feature type="transmembrane region" description="Helical" evidence="1">
    <location>
        <begin position="59"/>
        <end position="80"/>
    </location>
</feature>
<evidence type="ECO:0000313" key="2">
    <source>
        <dbReference type="EMBL" id="AIA98813.1"/>
    </source>
</evidence>
<organism evidence="2">
    <name type="scientific">Helicobacter pylori</name>
    <name type="common">Campylobacter pylori</name>
    <dbReference type="NCBI Taxonomy" id="210"/>
    <lineage>
        <taxon>Bacteria</taxon>
        <taxon>Pseudomonadati</taxon>
        <taxon>Campylobacterota</taxon>
        <taxon>Epsilonproteobacteria</taxon>
        <taxon>Campylobacterales</taxon>
        <taxon>Helicobacteraceae</taxon>
        <taxon>Helicobacter</taxon>
    </lineage>
</organism>
<dbReference type="AlphaFoldDB" id="A0A060CZD0"/>
<feature type="transmembrane region" description="Helical" evidence="1">
    <location>
        <begin position="86"/>
        <end position="111"/>
    </location>
</feature>
<keyword evidence="1" id="KW-1133">Transmembrane helix</keyword>
<protein>
    <submittedName>
        <fullName evidence="2">Phage protein</fullName>
    </submittedName>
</protein>
<sequence>MKIRKLKSSEMQQHLIVLGFEVSKFIPYFLVLMIGLFVGFLYVLRSIRGEEFRNKTEKVIYIIQGVGSSMLITWISYEIMEYFFNLPHSLCIAISGGVGYLGAESVSALALDSLKKRL</sequence>
<evidence type="ECO:0000256" key="1">
    <source>
        <dbReference type="SAM" id="Phobius"/>
    </source>
</evidence>
<keyword evidence="1" id="KW-0812">Transmembrane</keyword>
<reference evidence="2" key="1">
    <citation type="journal article" date="2014" name="BMC Genomics">
        <title>A comprehensive analysis of Helicobacter pylori plasticity zones reveals that they are integrating conjugative elements with intermediate integration specificity.</title>
        <authorList>
            <person name="Fischer W."/>
            <person name="Breithaupt U."/>
            <person name="Kern B."/>
            <person name="Smith S.I."/>
            <person name="Spicher C."/>
            <person name="Haas R."/>
        </authorList>
    </citation>
    <scope>NUCLEOTIDE SEQUENCE</scope>
    <source>
        <strain evidence="2">175</strain>
    </source>
</reference>
<dbReference type="EMBL" id="KF861858">
    <property type="protein sequence ID" value="AIA98813.1"/>
    <property type="molecule type" value="Genomic_DNA"/>
</dbReference>
<feature type="transmembrane region" description="Helical" evidence="1">
    <location>
        <begin position="25"/>
        <end position="47"/>
    </location>
</feature>
<keyword evidence="1" id="KW-0472">Membrane</keyword>